<dbReference type="InterPro" id="IPR011006">
    <property type="entry name" value="CheY-like_superfamily"/>
</dbReference>
<dbReference type="SMART" id="SM00850">
    <property type="entry name" value="LytTR"/>
    <property type="match status" value="1"/>
</dbReference>
<dbReference type="InterPro" id="IPR007492">
    <property type="entry name" value="LytTR_DNA-bd_dom"/>
</dbReference>
<keyword evidence="1" id="KW-0597">Phosphoprotein</keyword>
<dbReference type="Proteomes" id="UP001325680">
    <property type="component" value="Chromosome"/>
</dbReference>
<evidence type="ECO:0000313" key="4">
    <source>
        <dbReference type="EMBL" id="WQD38962.1"/>
    </source>
</evidence>
<dbReference type="PROSITE" id="PS50110">
    <property type="entry name" value="RESPONSE_REGULATORY"/>
    <property type="match status" value="1"/>
</dbReference>
<feature type="modified residue" description="4-aspartylphosphate" evidence="1">
    <location>
        <position position="54"/>
    </location>
</feature>
<evidence type="ECO:0000259" key="2">
    <source>
        <dbReference type="PROSITE" id="PS50110"/>
    </source>
</evidence>
<sequence>MITIAIIEDEPAVRKEITYLVQQEEGTELVGWSDSVKTALTLIKEKQPDVILMDIQLRDGTAFDILKQLTPIPENIIFITAYNQFAIRAIKYGALDYLLKPIDQVELKEGLERYRRRRDNNSQWMQQLSLTQQLLKEEVVLPESIALHSINHVRIINVQDIVYCKGDGPYTFFYLNSGEKELVSKPLKFYEELLKAPHFLRSHQSYLVNKKYISGVNRSEYIVLKSKEEIPISLRRKNFILNQLFPAE</sequence>
<evidence type="ECO:0000259" key="3">
    <source>
        <dbReference type="PROSITE" id="PS50930"/>
    </source>
</evidence>
<dbReference type="InterPro" id="IPR051271">
    <property type="entry name" value="2C-system_Tx_regulators"/>
</dbReference>
<evidence type="ECO:0000313" key="5">
    <source>
        <dbReference type="Proteomes" id="UP001325680"/>
    </source>
</evidence>
<dbReference type="GO" id="GO:0003677">
    <property type="term" value="F:DNA binding"/>
    <property type="evidence" value="ECO:0007669"/>
    <property type="project" value="UniProtKB-KW"/>
</dbReference>
<protein>
    <submittedName>
        <fullName evidence="4">LytTR family DNA-binding domain-containing protein</fullName>
    </submittedName>
</protein>
<name>A0ABZ0W6T3_9BACT</name>
<reference evidence="4 5" key="1">
    <citation type="submission" date="2023-12" db="EMBL/GenBank/DDBJ databases">
        <title>Genome sequencing and assembly of bacterial species from a model synthetic community.</title>
        <authorList>
            <person name="Hogle S.L."/>
        </authorList>
    </citation>
    <scope>NUCLEOTIDE SEQUENCE [LARGE SCALE GENOMIC DNA]</scope>
    <source>
        <strain evidence="4 5">HAMBI_3031</strain>
    </source>
</reference>
<dbReference type="EMBL" id="CP139960">
    <property type="protein sequence ID" value="WQD38962.1"/>
    <property type="molecule type" value="Genomic_DNA"/>
</dbReference>
<keyword evidence="5" id="KW-1185">Reference proteome</keyword>
<dbReference type="Pfam" id="PF04397">
    <property type="entry name" value="LytTR"/>
    <property type="match status" value="1"/>
</dbReference>
<dbReference type="InterPro" id="IPR001789">
    <property type="entry name" value="Sig_transdc_resp-reg_receiver"/>
</dbReference>
<dbReference type="SMART" id="SM00448">
    <property type="entry name" value="REC"/>
    <property type="match status" value="1"/>
</dbReference>
<keyword evidence="4" id="KW-0238">DNA-binding</keyword>
<dbReference type="Gene3D" id="2.40.50.1020">
    <property type="entry name" value="LytTr DNA-binding domain"/>
    <property type="match status" value="1"/>
</dbReference>
<dbReference type="RefSeq" id="WP_114792554.1">
    <property type="nucleotide sequence ID" value="NZ_CP139960.1"/>
</dbReference>
<dbReference type="PROSITE" id="PS50930">
    <property type="entry name" value="HTH_LYTTR"/>
    <property type="match status" value="1"/>
</dbReference>
<dbReference type="PANTHER" id="PTHR45526">
    <property type="entry name" value="TRANSCRIPTIONAL REGULATORY PROTEIN DPIA"/>
    <property type="match status" value="1"/>
</dbReference>
<organism evidence="4 5">
    <name type="scientific">Niabella yanshanensis</name>
    <dbReference type="NCBI Taxonomy" id="577386"/>
    <lineage>
        <taxon>Bacteria</taxon>
        <taxon>Pseudomonadati</taxon>
        <taxon>Bacteroidota</taxon>
        <taxon>Chitinophagia</taxon>
        <taxon>Chitinophagales</taxon>
        <taxon>Chitinophagaceae</taxon>
        <taxon>Niabella</taxon>
    </lineage>
</organism>
<accession>A0ABZ0W6T3</accession>
<dbReference type="SUPFAM" id="SSF52172">
    <property type="entry name" value="CheY-like"/>
    <property type="match status" value="1"/>
</dbReference>
<feature type="domain" description="HTH LytTR-type" evidence="3">
    <location>
        <begin position="155"/>
        <end position="236"/>
    </location>
</feature>
<dbReference type="Gene3D" id="3.40.50.2300">
    <property type="match status" value="1"/>
</dbReference>
<evidence type="ECO:0000256" key="1">
    <source>
        <dbReference type="PROSITE-ProRule" id="PRU00169"/>
    </source>
</evidence>
<feature type="domain" description="Response regulatory" evidence="2">
    <location>
        <begin position="3"/>
        <end position="115"/>
    </location>
</feature>
<dbReference type="PANTHER" id="PTHR45526:SF1">
    <property type="entry name" value="TRANSCRIPTIONAL REGULATORY PROTEIN DCUR-RELATED"/>
    <property type="match status" value="1"/>
</dbReference>
<proteinExistence type="predicted"/>
<dbReference type="Pfam" id="PF00072">
    <property type="entry name" value="Response_reg"/>
    <property type="match status" value="1"/>
</dbReference>
<gene>
    <name evidence="4" type="ORF">U0035_02230</name>
</gene>